<protein>
    <submittedName>
        <fullName evidence="1">Uncharacterized protein</fullName>
    </submittedName>
</protein>
<dbReference type="EMBL" id="BARS01055225">
    <property type="protein sequence ID" value="GAG43739.1"/>
    <property type="molecule type" value="Genomic_DNA"/>
</dbReference>
<proteinExistence type="predicted"/>
<sequence length="57" mass="5646">MRGRLLTIAAAVLSAAGWLVAAEVAAKKPAAPAAKAEAAQASSDAAFFGELGYKDVA</sequence>
<dbReference type="AlphaFoldDB" id="X0XKN2"/>
<gene>
    <name evidence="1" type="ORF">S01H1_81590</name>
</gene>
<feature type="non-terminal residue" evidence="1">
    <location>
        <position position="57"/>
    </location>
</feature>
<name>X0XKN2_9ZZZZ</name>
<comment type="caution">
    <text evidence="1">The sequence shown here is derived from an EMBL/GenBank/DDBJ whole genome shotgun (WGS) entry which is preliminary data.</text>
</comment>
<organism evidence="1">
    <name type="scientific">marine sediment metagenome</name>
    <dbReference type="NCBI Taxonomy" id="412755"/>
    <lineage>
        <taxon>unclassified sequences</taxon>
        <taxon>metagenomes</taxon>
        <taxon>ecological metagenomes</taxon>
    </lineage>
</organism>
<accession>X0XKN2</accession>
<evidence type="ECO:0000313" key="1">
    <source>
        <dbReference type="EMBL" id="GAG43739.1"/>
    </source>
</evidence>
<reference evidence="1" key="1">
    <citation type="journal article" date="2014" name="Front. Microbiol.">
        <title>High frequency of phylogenetically diverse reductive dehalogenase-homologous genes in deep subseafloor sedimentary metagenomes.</title>
        <authorList>
            <person name="Kawai M."/>
            <person name="Futagami T."/>
            <person name="Toyoda A."/>
            <person name="Takaki Y."/>
            <person name="Nishi S."/>
            <person name="Hori S."/>
            <person name="Arai W."/>
            <person name="Tsubouchi T."/>
            <person name="Morono Y."/>
            <person name="Uchiyama I."/>
            <person name="Ito T."/>
            <person name="Fujiyama A."/>
            <person name="Inagaki F."/>
            <person name="Takami H."/>
        </authorList>
    </citation>
    <scope>NUCLEOTIDE SEQUENCE</scope>
    <source>
        <strain evidence="1">Expedition CK06-06</strain>
    </source>
</reference>